<evidence type="ECO:0000313" key="5">
    <source>
        <dbReference type="Proteomes" id="UP001519332"/>
    </source>
</evidence>
<sequence length="189" mass="20641">MSARDADLLVKVRLANLWEMPAGQMAGERSASVKVQEAGRTMMNDHTLLNVEVERLAGLYGLQLPSAPNDMQKSWLTEMAQASGAQFDSVFAMRLRAAHGLIFPVVDFAALYAPTPLMVMSDSDGGTMVVALALAPPVVAIAIFVLWLAVGRNRRRPGGGRPNWSYTPEDDDDRQPGRTRFLADSEPTR</sequence>
<dbReference type="InterPro" id="IPR025419">
    <property type="entry name" value="DUF4142"/>
</dbReference>
<evidence type="ECO:0000313" key="4">
    <source>
        <dbReference type="EMBL" id="MBP2328389.1"/>
    </source>
</evidence>
<protein>
    <recommendedName>
        <fullName evidence="3">DUF4142 domain-containing protein</fullName>
    </recommendedName>
</protein>
<dbReference type="Proteomes" id="UP001519332">
    <property type="component" value="Unassembled WGS sequence"/>
</dbReference>
<evidence type="ECO:0000256" key="1">
    <source>
        <dbReference type="SAM" id="MobiDB-lite"/>
    </source>
</evidence>
<name>A0ABS4TWM9_9PSEU</name>
<keyword evidence="5" id="KW-1185">Reference proteome</keyword>
<feature type="transmembrane region" description="Helical" evidence="2">
    <location>
        <begin position="97"/>
        <end position="115"/>
    </location>
</feature>
<keyword evidence="2" id="KW-0812">Transmembrane</keyword>
<keyword evidence="2" id="KW-1133">Transmembrane helix</keyword>
<gene>
    <name evidence="4" type="ORF">JOF56_008774</name>
</gene>
<comment type="caution">
    <text evidence="4">The sequence shown here is derived from an EMBL/GenBank/DDBJ whole genome shotgun (WGS) entry which is preliminary data.</text>
</comment>
<evidence type="ECO:0000256" key="2">
    <source>
        <dbReference type="SAM" id="Phobius"/>
    </source>
</evidence>
<organism evidence="4 5">
    <name type="scientific">Kibdelosporangium banguiense</name>
    <dbReference type="NCBI Taxonomy" id="1365924"/>
    <lineage>
        <taxon>Bacteria</taxon>
        <taxon>Bacillati</taxon>
        <taxon>Actinomycetota</taxon>
        <taxon>Actinomycetes</taxon>
        <taxon>Pseudonocardiales</taxon>
        <taxon>Pseudonocardiaceae</taxon>
        <taxon>Kibdelosporangium</taxon>
    </lineage>
</organism>
<evidence type="ECO:0000259" key="3">
    <source>
        <dbReference type="Pfam" id="PF13628"/>
    </source>
</evidence>
<dbReference type="RefSeq" id="WP_209645391.1">
    <property type="nucleotide sequence ID" value="NZ_JAGINW010000001.1"/>
</dbReference>
<accession>A0ABS4TWM9</accession>
<proteinExistence type="predicted"/>
<reference evidence="4 5" key="1">
    <citation type="submission" date="2021-03" db="EMBL/GenBank/DDBJ databases">
        <title>Sequencing the genomes of 1000 actinobacteria strains.</title>
        <authorList>
            <person name="Klenk H.-P."/>
        </authorList>
    </citation>
    <scope>NUCLEOTIDE SEQUENCE [LARGE SCALE GENOMIC DNA]</scope>
    <source>
        <strain evidence="4 5">DSM 46670</strain>
    </source>
</reference>
<keyword evidence="2" id="KW-0472">Membrane</keyword>
<feature type="transmembrane region" description="Helical" evidence="2">
    <location>
        <begin position="127"/>
        <end position="150"/>
    </location>
</feature>
<feature type="domain" description="DUF4142" evidence="3">
    <location>
        <begin position="5"/>
        <end position="99"/>
    </location>
</feature>
<dbReference type="EMBL" id="JAGINW010000001">
    <property type="protein sequence ID" value="MBP2328389.1"/>
    <property type="molecule type" value="Genomic_DNA"/>
</dbReference>
<feature type="region of interest" description="Disordered" evidence="1">
    <location>
        <begin position="158"/>
        <end position="189"/>
    </location>
</feature>
<dbReference type="Pfam" id="PF13628">
    <property type="entry name" value="DUF4142"/>
    <property type="match status" value="1"/>
</dbReference>